<dbReference type="PANTHER" id="PTHR31490">
    <property type="entry name" value="GLYCOSYL HYDROLASE"/>
    <property type="match status" value="1"/>
</dbReference>
<keyword evidence="7 10" id="KW-0119">Carbohydrate metabolism</keyword>
<gene>
    <name evidence="13" type="ORF">FYC62_01170</name>
</gene>
<proteinExistence type="inferred from homology"/>
<evidence type="ECO:0000256" key="8">
    <source>
        <dbReference type="ARBA" id="ARBA00023295"/>
    </source>
</evidence>
<feature type="signal peptide" evidence="11">
    <location>
        <begin position="1"/>
        <end position="22"/>
    </location>
</feature>
<comment type="similarity">
    <text evidence="2 10">Belongs to the glycosyl hydrolase 10 (cellulase F) family.</text>
</comment>
<dbReference type="SUPFAM" id="SSF51445">
    <property type="entry name" value="(Trans)glycosidases"/>
    <property type="match status" value="1"/>
</dbReference>
<evidence type="ECO:0000256" key="9">
    <source>
        <dbReference type="ARBA" id="ARBA00023326"/>
    </source>
</evidence>
<name>A0A5C0VGV7_9SPHI</name>
<feature type="chain" id="PRO_5022916357" description="Beta-xylanase" evidence="11">
    <location>
        <begin position="23"/>
        <end position="714"/>
    </location>
</feature>
<evidence type="ECO:0000259" key="12">
    <source>
        <dbReference type="PROSITE" id="PS51760"/>
    </source>
</evidence>
<dbReference type="RefSeq" id="WP_149073628.1">
    <property type="nucleotide sequence ID" value="NZ_CP043329.1"/>
</dbReference>
<dbReference type="Gene3D" id="3.20.20.80">
    <property type="entry name" value="Glycosidases"/>
    <property type="match status" value="2"/>
</dbReference>
<evidence type="ECO:0000256" key="6">
    <source>
        <dbReference type="ARBA" id="ARBA00022801"/>
    </source>
</evidence>
<keyword evidence="8 10" id="KW-0326">Glycosidase</keyword>
<dbReference type="SUPFAM" id="SSF49785">
    <property type="entry name" value="Galactose-binding domain-like"/>
    <property type="match status" value="2"/>
</dbReference>
<dbReference type="Proteomes" id="UP000323653">
    <property type="component" value="Chromosome"/>
</dbReference>
<dbReference type="PRINTS" id="PR00134">
    <property type="entry name" value="GLHYDRLASE10"/>
</dbReference>
<dbReference type="Gene3D" id="2.60.120.260">
    <property type="entry name" value="Galactose-binding domain-like"/>
    <property type="match status" value="2"/>
</dbReference>
<dbReference type="SMART" id="SM00633">
    <property type="entry name" value="Glyco_10"/>
    <property type="match status" value="1"/>
</dbReference>
<evidence type="ECO:0000256" key="11">
    <source>
        <dbReference type="SAM" id="SignalP"/>
    </source>
</evidence>
<reference evidence="13 14" key="1">
    <citation type="submission" date="2019-08" db="EMBL/GenBank/DDBJ databases">
        <title>Pedobacter sp. nov., isolated from Han river, South Korea.</title>
        <authorList>
            <person name="Lee D.-H."/>
            <person name="Kim Y.-S."/>
            <person name="Hwang E.-M."/>
            <person name="Le Tran T.C."/>
            <person name="Cha C.-J."/>
        </authorList>
    </citation>
    <scope>NUCLEOTIDE SEQUENCE [LARGE SCALE GENOMIC DNA]</scope>
    <source>
        <strain evidence="13 14">CJ43</strain>
    </source>
</reference>
<feature type="domain" description="GH10" evidence="12">
    <location>
        <begin position="47"/>
        <end position="710"/>
    </location>
</feature>
<evidence type="ECO:0000256" key="1">
    <source>
        <dbReference type="ARBA" id="ARBA00000681"/>
    </source>
</evidence>
<organism evidence="13 14">
    <name type="scientific">Pedobacter aquae</name>
    <dbReference type="NCBI Taxonomy" id="2605747"/>
    <lineage>
        <taxon>Bacteria</taxon>
        <taxon>Pseudomonadati</taxon>
        <taxon>Bacteroidota</taxon>
        <taxon>Sphingobacteriia</taxon>
        <taxon>Sphingobacteriales</taxon>
        <taxon>Sphingobacteriaceae</taxon>
        <taxon>Pedobacter</taxon>
    </lineage>
</organism>
<protein>
    <recommendedName>
        <fullName evidence="10">Beta-xylanase</fullName>
        <ecNumber evidence="10">3.2.1.8</ecNumber>
    </recommendedName>
</protein>
<evidence type="ECO:0000313" key="14">
    <source>
        <dbReference type="Proteomes" id="UP000323653"/>
    </source>
</evidence>
<dbReference type="InterPro" id="IPR003305">
    <property type="entry name" value="CenC_carb-bd"/>
</dbReference>
<keyword evidence="9 10" id="KW-0624">Polysaccharide degradation</keyword>
<keyword evidence="5" id="KW-0677">Repeat</keyword>
<dbReference type="AlphaFoldDB" id="A0A5C0VGV7"/>
<evidence type="ECO:0000256" key="10">
    <source>
        <dbReference type="RuleBase" id="RU361174"/>
    </source>
</evidence>
<dbReference type="PROSITE" id="PS51257">
    <property type="entry name" value="PROKAR_LIPOPROTEIN"/>
    <property type="match status" value="1"/>
</dbReference>
<keyword evidence="4 11" id="KW-0732">Signal</keyword>
<dbReference type="KEGG" id="pej:FYC62_01170"/>
<dbReference type="GO" id="GO:0031176">
    <property type="term" value="F:endo-1,4-beta-xylanase activity"/>
    <property type="evidence" value="ECO:0007669"/>
    <property type="project" value="UniProtKB-EC"/>
</dbReference>
<dbReference type="InterPro" id="IPR044846">
    <property type="entry name" value="GH10"/>
</dbReference>
<evidence type="ECO:0000256" key="5">
    <source>
        <dbReference type="ARBA" id="ARBA00022737"/>
    </source>
</evidence>
<dbReference type="EMBL" id="CP043329">
    <property type="protein sequence ID" value="QEK50430.1"/>
    <property type="molecule type" value="Genomic_DNA"/>
</dbReference>
<sequence>MKQYYKIAILGFLATVALGSCAKYETLDYKVDKPLSIANQEEIDSYKSLKSYIDSVKYPNFKFGAAINLSEYVSKGVMYRLINSNFNDITAGYEMKHSSIVRNDGTLNLTNLENLYKVASAAKVSVFGHTLAWHSGQNATYLNRLIAPRIIPGASVPTWDLVTGANFETDAATNYSLNANAVPSFTAAGAGAGGTGRALQVTNASVRTNDYDAQFFIRFSPAVQVGEKYELKMDVRSDVNASYSTQAHVTPGAYKHWDFFGTISSTPTWTNYTRQITVTADMATSGAIAFNLGKTATSFYFDNITLKKYNEKGSGNAGYAYFATNPAAINFWEAQFVHDIPTLQNGQEYTLKFAAKGSIAGNIRAELQSTSNYSSNAFGTIALTAGWKEYTMKVTTTAATRNRLVFSHGDYAGTVTIDNVKLMLGDGPANLIPTSDFETGTGAWGGWGPNTSRGRTADGGGFGGALDQIIEKTSAEKKLIITNAMKDFISKYVEFSKDYVKAWDVVNEPMDDGRPYELKTGIGRSSIAADEFFWQDYMGKDYAVEAFKLARLYGNPTDIHFINDYNLEYSMDKCKGLIEYVKYIESKGAKVDGIGTQMHISTTSDKAKIEEMFRLLAATGKLIKVSELDMGINNKKTTAITEEDLKVQQEMYKFVVEKYFEIIPAAQRYGITIWSPLDSPVNSFWRAGEPIGLWTEGMIRKPSYMGVAEGLKNK</sequence>
<dbReference type="GO" id="GO:0045493">
    <property type="term" value="P:xylan catabolic process"/>
    <property type="evidence" value="ECO:0007669"/>
    <property type="project" value="UniProtKB-KW"/>
</dbReference>
<evidence type="ECO:0000256" key="4">
    <source>
        <dbReference type="ARBA" id="ARBA00022729"/>
    </source>
</evidence>
<evidence type="ECO:0000256" key="2">
    <source>
        <dbReference type="ARBA" id="ARBA00007495"/>
    </source>
</evidence>
<dbReference type="InterPro" id="IPR017853">
    <property type="entry name" value="GH"/>
</dbReference>
<accession>A0A5C0VGV7</accession>
<dbReference type="PROSITE" id="PS51760">
    <property type="entry name" value="GH10_2"/>
    <property type="match status" value="1"/>
</dbReference>
<comment type="catalytic activity">
    <reaction evidence="1 10">
        <text>Endohydrolysis of (1-&gt;4)-beta-D-xylosidic linkages in xylans.</text>
        <dbReference type="EC" id="3.2.1.8"/>
    </reaction>
</comment>
<keyword evidence="3 13" id="KW-0858">Xylan degradation</keyword>
<keyword evidence="14" id="KW-1185">Reference proteome</keyword>
<dbReference type="EC" id="3.2.1.8" evidence="10"/>
<evidence type="ECO:0000256" key="3">
    <source>
        <dbReference type="ARBA" id="ARBA00022651"/>
    </source>
</evidence>
<dbReference type="InterPro" id="IPR008979">
    <property type="entry name" value="Galactose-bd-like_sf"/>
</dbReference>
<evidence type="ECO:0000313" key="13">
    <source>
        <dbReference type="EMBL" id="QEK50430.1"/>
    </source>
</evidence>
<dbReference type="Pfam" id="PF02018">
    <property type="entry name" value="CBM_4_9"/>
    <property type="match status" value="1"/>
</dbReference>
<dbReference type="Pfam" id="PF00331">
    <property type="entry name" value="Glyco_hydro_10"/>
    <property type="match status" value="2"/>
</dbReference>
<evidence type="ECO:0000256" key="7">
    <source>
        <dbReference type="ARBA" id="ARBA00023277"/>
    </source>
</evidence>
<dbReference type="InterPro" id="IPR001000">
    <property type="entry name" value="GH10_dom"/>
</dbReference>
<keyword evidence="6 10" id="KW-0378">Hydrolase</keyword>
<dbReference type="PANTHER" id="PTHR31490:SF88">
    <property type="entry name" value="BETA-XYLANASE"/>
    <property type="match status" value="1"/>
</dbReference>